<keyword evidence="2" id="KW-0813">Transport</keyword>
<evidence type="ECO:0000259" key="7">
    <source>
        <dbReference type="Pfam" id="PF01061"/>
    </source>
</evidence>
<comment type="subcellular location">
    <subcellularLocation>
        <location evidence="1">Membrane</location>
        <topology evidence="1">Multi-pass membrane protein</topology>
    </subcellularLocation>
</comment>
<sequence>MATCGVSGRVLVNDMPMNAAHFRRVSGYVTQDEALFPHLTVEETLMYSARLRLQVGRDKARSRVHSLLTELGLEHIAGVRIGSESSRGISGLDSASALHIVLLLKSMAKNQGKTIVLTIHQPGFRILNLIDKVILLSNGVVLHGGSLDLLAERLKSVGYCIPQHVNALEFAIEVAESLHKEENHMIKIESCGEPDRDETLMNQLAEGKKIFYCNSPCKEVVILSQRFCKNIFRTKQLFAAKTIEALLTGIVLGTIFINAFGNSKKQKMQDQLGFFAFTLTFLISTTTEALPIFLQERRILMRETSRGVYRVSSYIIANTLVFIPFLLIVTLLYTSSVYWLVGLRRNIDGFLYFSLVVWLVALTANSFVACFSTLVPNFITGMSFIYGVMGSFFLFSGYFISKDSVPKYWKFMQYLSLFKYPYECLMINEFGGENGKLRCIEGTEDGCLVYGNQFLMQQGLKESQKWSNLVTMLSFFFGYRLLGLMFLWYRSYRSRS</sequence>
<dbReference type="EMBL" id="JACGWJ010000028">
    <property type="protein sequence ID" value="KAL0306813.1"/>
    <property type="molecule type" value="Genomic_DNA"/>
</dbReference>
<dbReference type="InterPro" id="IPR050352">
    <property type="entry name" value="ABCG_transporters"/>
</dbReference>
<evidence type="ECO:0000313" key="8">
    <source>
        <dbReference type="EMBL" id="KAL0306813.1"/>
    </source>
</evidence>
<feature type="transmembrane region" description="Helical" evidence="6">
    <location>
        <begin position="314"/>
        <end position="341"/>
    </location>
</feature>
<dbReference type="GO" id="GO:0140359">
    <property type="term" value="F:ABC-type transporter activity"/>
    <property type="evidence" value="ECO:0007669"/>
    <property type="project" value="InterPro"/>
</dbReference>
<dbReference type="PANTHER" id="PTHR48041:SF100">
    <property type="entry name" value="ABC TRANSPORTER-LIKE"/>
    <property type="match status" value="1"/>
</dbReference>
<keyword evidence="3 6" id="KW-0812">Transmembrane</keyword>
<comment type="caution">
    <text evidence="8">The sequence shown here is derived from an EMBL/GenBank/DDBJ whole genome shotgun (WGS) entry which is preliminary data.</text>
</comment>
<dbReference type="PANTHER" id="PTHR48041">
    <property type="entry name" value="ABC TRANSPORTER G FAMILY MEMBER 28"/>
    <property type="match status" value="1"/>
</dbReference>
<evidence type="ECO:0000256" key="4">
    <source>
        <dbReference type="ARBA" id="ARBA00022989"/>
    </source>
</evidence>
<feature type="transmembrane region" description="Helical" evidence="6">
    <location>
        <begin position="381"/>
        <end position="400"/>
    </location>
</feature>
<dbReference type="InterPro" id="IPR013525">
    <property type="entry name" value="ABC2_TM"/>
</dbReference>
<evidence type="ECO:0000256" key="6">
    <source>
        <dbReference type="SAM" id="Phobius"/>
    </source>
</evidence>
<gene>
    <name evidence="8" type="ORF">Sradi_6098600</name>
</gene>
<feature type="transmembrane region" description="Helical" evidence="6">
    <location>
        <begin position="272"/>
        <end position="294"/>
    </location>
</feature>
<proteinExistence type="predicted"/>
<evidence type="ECO:0000256" key="1">
    <source>
        <dbReference type="ARBA" id="ARBA00004141"/>
    </source>
</evidence>
<feature type="transmembrane region" description="Helical" evidence="6">
    <location>
        <begin position="350"/>
        <end position="375"/>
    </location>
</feature>
<organism evidence="8">
    <name type="scientific">Sesamum radiatum</name>
    <name type="common">Black benniseed</name>
    <dbReference type="NCBI Taxonomy" id="300843"/>
    <lineage>
        <taxon>Eukaryota</taxon>
        <taxon>Viridiplantae</taxon>
        <taxon>Streptophyta</taxon>
        <taxon>Embryophyta</taxon>
        <taxon>Tracheophyta</taxon>
        <taxon>Spermatophyta</taxon>
        <taxon>Magnoliopsida</taxon>
        <taxon>eudicotyledons</taxon>
        <taxon>Gunneridae</taxon>
        <taxon>Pentapetalae</taxon>
        <taxon>asterids</taxon>
        <taxon>lamiids</taxon>
        <taxon>Lamiales</taxon>
        <taxon>Pedaliaceae</taxon>
        <taxon>Sesamum</taxon>
    </lineage>
</organism>
<reference evidence="8" key="2">
    <citation type="journal article" date="2024" name="Plant">
        <title>Genomic evolution and insights into agronomic trait innovations of Sesamum species.</title>
        <authorList>
            <person name="Miao H."/>
            <person name="Wang L."/>
            <person name="Qu L."/>
            <person name="Liu H."/>
            <person name="Sun Y."/>
            <person name="Le M."/>
            <person name="Wang Q."/>
            <person name="Wei S."/>
            <person name="Zheng Y."/>
            <person name="Lin W."/>
            <person name="Duan Y."/>
            <person name="Cao H."/>
            <person name="Xiong S."/>
            <person name="Wang X."/>
            <person name="Wei L."/>
            <person name="Li C."/>
            <person name="Ma Q."/>
            <person name="Ju M."/>
            <person name="Zhao R."/>
            <person name="Li G."/>
            <person name="Mu C."/>
            <person name="Tian Q."/>
            <person name="Mei H."/>
            <person name="Zhang T."/>
            <person name="Gao T."/>
            <person name="Zhang H."/>
        </authorList>
    </citation>
    <scope>NUCLEOTIDE SEQUENCE</scope>
    <source>
        <strain evidence="8">G02</strain>
    </source>
</reference>
<feature type="transmembrane region" description="Helical" evidence="6">
    <location>
        <begin position="466"/>
        <end position="489"/>
    </location>
</feature>
<protein>
    <submittedName>
        <fullName evidence="8">ABC transporter G family member 10</fullName>
    </submittedName>
</protein>
<accession>A0AAW2KK19</accession>
<evidence type="ECO:0000256" key="2">
    <source>
        <dbReference type="ARBA" id="ARBA00022448"/>
    </source>
</evidence>
<keyword evidence="4 6" id="KW-1133">Transmembrane helix</keyword>
<feature type="domain" description="ABC-2 type transporter transmembrane" evidence="7">
    <location>
        <begin position="220"/>
        <end position="430"/>
    </location>
</feature>
<dbReference type="Pfam" id="PF01061">
    <property type="entry name" value="ABC2_membrane"/>
    <property type="match status" value="1"/>
</dbReference>
<evidence type="ECO:0000256" key="3">
    <source>
        <dbReference type="ARBA" id="ARBA00022692"/>
    </source>
</evidence>
<evidence type="ECO:0000256" key="5">
    <source>
        <dbReference type="ARBA" id="ARBA00023136"/>
    </source>
</evidence>
<dbReference type="InterPro" id="IPR027417">
    <property type="entry name" value="P-loop_NTPase"/>
</dbReference>
<dbReference type="SUPFAM" id="SSF52540">
    <property type="entry name" value="P-loop containing nucleoside triphosphate hydrolases"/>
    <property type="match status" value="1"/>
</dbReference>
<reference evidence="8" key="1">
    <citation type="submission" date="2020-06" db="EMBL/GenBank/DDBJ databases">
        <authorList>
            <person name="Li T."/>
            <person name="Hu X."/>
            <person name="Zhang T."/>
            <person name="Song X."/>
            <person name="Zhang H."/>
            <person name="Dai N."/>
            <person name="Sheng W."/>
            <person name="Hou X."/>
            <person name="Wei L."/>
        </authorList>
    </citation>
    <scope>NUCLEOTIDE SEQUENCE</scope>
    <source>
        <strain evidence="8">G02</strain>
        <tissue evidence="8">Leaf</tissue>
    </source>
</reference>
<dbReference type="AlphaFoldDB" id="A0AAW2KK19"/>
<feature type="transmembrane region" description="Helical" evidence="6">
    <location>
        <begin position="238"/>
        <end position="260"/>
    </location>
</feature>
<dbReference type="GO" id="GO:0016020">
    <property type="term" value="C:membrane"/>
    <property type="evidence" value="ECO:0007669"/>
    <property type="project" value="UniProtKB-SubCell"/>
</dbReference>
<keyword evidence="5 6" id="KW-0472">Membrane</keyword>
<name>A0AAW2KK19_SESRA</name>
<dbReference type="Gene3D" id="3.40.50.300">
    <property type="entry name" value="P-loop containing nucleotide triphosphate hydrolases"/>
    <property type="match status" value="2"/>
</dbReference>